<evidence type="ECO:0000313" key="1">
    <source>
        <dbReference type="EMBL" id="EFH40092.1"/>
    </source>
</evidence>
<accession>D7MUV1</accession>
<dbReference type="AlphaFoldDB" id="D7MUV1"/>
<dbReference type="Gramene" id="scaffold_801021.1">
    <property type="protein sequence ID" value="scaffold_801021.1"/>
    <property type="gene ID" value="scaffold_801021.1"/>
</dbReference>
<name>D7MUV1_ARALL</name>
<gene>
    <name evidence="1" type="ORF">ARALYDRAFT_917621</name>
</gene>
<dbReference type="Proteomes" id="UP000008694">
    <property type="component" value="Unassembled WGS sequence"/>
</dbReference>
<protein>
    <submittedName>
        <fullName evidence="1">Uncharacterized protein</fullName>
    </submittedName>
</protein>
<dbReference type="HOGENOM" id="CLU_984643_0_0_1"/>
<proteinExistence type="predicted"/>
<keyword evidence="2" id="KW-1185">Reference proteome</keyword>
<reference evidence="2" key="1">
    <citation type="journal article" date="2011" name="Nat. Genet.">
        <title>The Arabidopsis lyrata genome sequence and the basis of rapid genome size change.</title>
        <authorList>
            <person name="Hu T.T."/>
            <person name="Pattyn P."/>
            <person name="Bakker E.G."/>
            <person name="Cao J."/>
            <person name="Cheng J.-F."/>
            <person name="Clark R.M."/>
            <person name="Fahlgren N."/>
            <person name="Fawcett J.A."/>
            <person name="Grimwood J."/>
            <person name="Gundlach H."/>
            <person name="Haberer G."/>
            <person name="Hollister J.D."/>
            <person name="Ossowski S."/>
            <person name="Ottilar R.P."/>
            <person name="Salamov A.A."/>
            <person name="Schneeberger K."/>
            <person name="Spannagl M."/>
            <person name="Wang X."/>
            <person name="Yang L."/>
            <person name="Nasrallah M.E."/>
            <person name="Bergelson J."/>
            <person name="Carrington J.C."/>
            <person name="Gaut B.S."/>
            <person name="Schmutz J."/>
            <person name="Mayer K.F.X."/>
            <person name="Van de Peer Y."/>
            <person name="Grigoriev I.V."/>
            <person name="Nordborg M."/>
            <person name="Weigel D."/>
            <person name="Guo Y.-L."/>
        </authorList>
    </citation>
    <scope>NUCLEOTIDE SEQUENCE [LARGE SCALE GENOMIC DNA]</scope>
    <source>
        <strain evidence="2">cv. MN47</strain>
    </source>
</reference>
<evidence type="ECO:0000313" key="2">
    <source>
        <dbReference type="Proteomes" id="UP000008694"/>
    </source>
</evidence>
<dbReference type="STRING" id="81972.D7MUV1"/>
<sequence>MENDFLHKEVSLVWMCTGARLKWLHRELLRRRFRHQSLLQGLPREVINSKITPNLLKGFDSPDWKVHKIITHISSTAGKFPKKCVVLCITDIQTRASTAKCTIFFYEAVYHGFVYERMHLESTEALKKILVEANKRIQPTGIGMRLKRKSKDIQGPTLVFMLEKVFYSRLIIDVDSMDSQPPRQYEKIIAYTVKIDGGCSAHLEKHEKDQLCMELNYCLNKGNPHTDEVMRLESIEGVSKIQEEPNKPIQPNGTGVAAAKGSAVEKASNFDDTWQALEIIFTL</sequence>
<dbReference type="EMBL" id="GL348720">
    <property type="protein sequence ID" value="EFH40092.1"/>
    <property type="molecule type" value="Genomic_DNA"/>
</dbReference>
<dbReference type="eggNOG" id="KOG1820">
    <property type="taxonomic scope" value="Eukaryota"/>
</dbReference>
<organism evidence="2">
    <name type="scientific">Arabidopsis lyrata subsp. lyrata</name>
    <name type="common">Lyre-leaved rock-cress</name>
    <dbReference type="NCBI Taxonomy" id="81972"/>
    <lineage>
        <taxon>Eukaryota</taxon>
        <taxon>Viridiplantae</taxon>
        <taxon>Streptophyta</taxon>
        <taxon>Embryophyta</taxon>
        <taxon>Tracheophyta</taxon>
        <taxon>Spermatophyta</taxon>
        <taxon>Magnoliopsida</taxon>
        <taxon>eudicotyledons</taxon>
        <taxon>Gunneridae</taxon>
        <taxon>Pentapetalae</taxon>
        <taxon>rosids</taxon>
        <taxon>malvids</taxon>
        <taxon>Brassicales</taxon>
        <taxon>Brassicaceae</taxon>
        <taxon>Camelineae</taxon>
        <taxon>Arabidopsis</taxon>
    </lineage>
</organism>